<evidence type="ECO:0000313" key="8">
    <source>
        <dbReference type="EMBL" id="RGR69136.1"/>
    </source>
</evidence>
<reference evidence="7" key="5">
    <citation type="submission" date="2023-07" db="EMBL/GenBank/DDBJ databases">
        <title>Whole Genome Sequencing of Colonoscopy isolates.</title>
        <authorList>
            <person name="Surve S.V."/>
            <person name="Valls R.A."/>
            <person name="Barrak K.E."/>
            <person name="Gardner T.B."/>
            <person name="O'Toole G.A."/>
        </authorList>
    </citation>
    <scope>NUCLEOTIDE SEQUENCE</scope>
    <source>
        <strain evidence="7">GP0119</strain>
    </source>
</reference>
<evidence type="ECO:0000313" key="9">
    <source>
        <dbReference type="EMBL" id="RGY22402.1"/>
    </source>
</evidence>
<dbReference type="Proteomes" id="UP000283512">
    <property type="component" value="Unassembled WGS sequence"/>
</dbReference>
<keyword evidence="1" id="KW-0472">Membrane</keyword>
<reference evidence="14 15" key="2">
    <citation type="submission" date="2018-08" db="EMBL/GenBank/DDBJ databases">
        <title>A genome reference for cultivated species of the human gut microbiota.</title>
        <authorList>
            <person name="Zou Y."/>
            <person name="Xue W."/>
            <person name="Luo G."/>
        </authorList>
    </citation>
    <scope>NUCLEOTIDE SEQUENCE [LARGE SCALE GENOMIC DNA]</scope>
    <source>
        <strain evidence="8 15">AF24-29LB</strain>
        <strain evidence="11 14">AM16-49B</strain>
        <strain evidence="10 17">AM31-16AC</strain>
        <strain evidence="9 16">OF02-6LB</strain>
    </source>
</reference>
<gene>
    <name evidence="11" type="ORF">DW190_02450</name>
    <name evidence="10" type="ORF">DW794_18705</name>
    <name evidence="8" type="ORF">DWY26_14790</name>
    <name evidence="9" type="ORF">DXA49_19465</name>
    <name evidence="2" type="ORF">ERS852494_03069</name>
    <name evidence="6" type="ORF">F2Y31_10370</name>
    <name evidence="5" type="ORF">F2Y35_10445</name>
    <name evidence="3" type="ORF">F2Y36_13195</name>
    <name evidence="4" type="ORF">F2Y39_13430</name>
    <name evidence="12" type="ORF">NXW23_08655</name>
    <name evidence="7" type="ORF">Q4469_03150</name>
</gene>
<evidence type="ECO:0000313" key="21">
    <source>
        <dbReference type="Proteomes" id="UP000491168"/>
    </source>
</evidence>
<dbReference type="EMBL" id="VVYF01000009">
    <property type="protein sequence ID" value="KAA5491787.1"/>
    <property type="molecule type" value="Genomic_DNA"/>
</dbReference>
<dbReference type="Proteomes" id="UP001170023">
    <property type="component" value="Unassembled WGS sequence"/>
</dbReference>
<name>A0A174R2R9_9BACE</name>
<evidence type="ECO:0000313" key="15">
    <source>
        <dbReference type="Proteomes" id="UP000284205"/>
    </source>
</evidence>
<dbReference type="EMBL" id="VVYD01000008">
    <property type="protein sequence ID" value="KAA5498989.1"/>
    <property type="molecule type" value="Genomic_DNA"/>
</dbReference>
<dbReference type="Proteomes" id="UP000284205">
    <property type="component" value="Unassembled WGS sequence"/>
</dbReference>
<dbReference type="EMBL" id="VVYP01000016">
    <property type="protein sequence ID" value="KAA5462587.1"/>
    <property type="molecule type" value="Genomic_DNA"/>
</dbReference>
<dbReference type="GeneID" id="75113372"/>
<dbReference type="Proteomes" id="UP000475905">
    <property type="component" value="Unassembled WGS sequence"/>
</dbReference>
<dbReference type="EMBL" id="VVYJ01000007">
    <property type="protein sequence ID" value="KAA5475896.1"/>
    <property type="molecule type" value="Genomic_DNA"/>
</dbReference>
<evidence type="ECO:0000313" key="18">
    <source>
        <dbReference type="Proteomes" id="UP000368418"/>
    </source>
</evidence>
<dbReference type="Proteomes" id="UP001060260">
    <property type="component" value="Chromosome"/>
</dbReference>
<dbReference type="AlphaFoldDB" id="A0A174R2R9"/>
<reference evidence="18 19" key="3">
    <citation type="journal article" date="2019" name="Nat. Med.">
        <title>A library of human gut bacterial isolates paired with longitudinal multiomics data enables mechanistic microbiome research.</title>
        <authorList>
            <person name="Poyet M."/>
            <person name="Groussin M."/>
            <person name="Gibbons S.M."/>
            <person name="Avila-Pacheco J."/>
            <person name="Jiang X."/>
            <person name="Kearney S.M."/>
            <person name="Perrotta A.R."/>
            <person name="Berdy B."/>
            <person name="Zhao S."/>
            <person name="Lieberman T.D."/>
            <person name="Swanson P.K."/>
            <person name="Smith M."/>
            <person name="Roesemann S."/>
            <person name="Alexander J.E."/>
            <person name="Rich S.A."/>
            <person name="Livny J."/>
            <person name="Vlamakis H."/>
            <person name="Clish C."/>
            <person name="Bullock K."/>
            <person name="Deik A."/>
            <person name="Scott J."/>
            <person name="Pierce K.A."/>
            <person name="Xavier R.J."/>
            <person name="Alm E.J."/>
        </authorList>
    </citation>
    <scope>NUCLEOTIDE SEQUENCE [LARGE SCALE GENOMIC DNA]</scope>
    <source>
        <strain evidence="6 18">BIOML-A19</strain>
        <strain evidence="5 21">BIOML-A21</strain>
        <strain evidence="4 19">BIOML-A25</strain>
        <strain evidence="3 20">BIOML-A31</strain>
    </source>
</reference>
<keyword evidence="1" id="KW-1133">Transmembrane helix</keyword>
<evidence type="ECO:0000256" key="1">
    <source>
        <dbReference type="SAM" id="Phobius"/>
    </source>
</evidence>
<dbReference type="Proteomes" id="UP000368418">
    <property type="component" value="Unassembled WGS sequence"/>
</dbReference>
<dbReference type="RefSeq" id="WP_005679363.1">
    <property type="nucleotide sequence ID" value="NZ_CABMOQ010000005.1"/>
</dbReference>
<reference evidence="2 13" key="1">
    <citation type="submission" date="2015-09" db="EMBL/GenBank/DDBJ databases">
        <authorList>
            <consortium name="Pathogen Informatics"/>
        </authorList>
    </citation>
    <scope>NUCLEOTIDE SEQUENCE [LARGE SCALE GENOMIC DNA]</scope>
    <source>
        <strain evidence="2 13">2789STDY5834880</strain>
    </source>
</reference>
<evidence type="ECO:0000313" key="12">
    <source>
        <dbReference type="EMBL" id="UVQ98367.1"/>
    </source>
</evidence>
<evidence type="ECO:0000313" key="16">
    <source>
        <dbReference type="Proteomes" id="UP000284431"/>
    </source>
</evidence>
<evidence type="ECO:0000313" key="5">
    <source>
        <dbReference type="EMBL" id="KAA5491787.1"/>
    </source>
</evidence>
<dbReference type="Proteomes" id="UP000284431">
    <property type="component" value="Unassembled WGS sequence"/>
</dbReference>
<reference evidence="12" key="4">
    <citation type="submission" date="2022-08" db="EMBL/GenBank/DDBJ databases">
        <title>Genome Sequencing of Bacteroides fragilis Group Isolates with Nanopore Technology.</title>
        <authorList>
            <person name="Tisza M.J."/>
            <person name="Smith D."/>
            <person name="Dekker J.P."/>
        </authorList>
    </citation>
    <scope>NUCLEOTIDE SEQUENCE</scope>
    <source>
        <strain evidence="12">BFG-474</strain>
    </source>
</reference>
<evidence type="ECO:0000313" key="17">
    <source>
        <dbReference type="Proteomes" id="UP000284689"/>
    </source>
</evidence>
<dbReference type="EMBL" id="QRUO01000014">
    <property type="protein sequence ID" value="RGR69136.1"/>
    <property type="molecule type" value="Genomic_DNA"/>
</dbReference>
<evidence type="ECO:0000313" key="6">
    <source>
        <dbReference type="EMBL" id="KAA5498989.1"/>
    </source>
</evidence>
<keyword evidence="1" id="KW-0812">Transmembrane</keyword>
<dbReference type="EMBL" id="JAUONL010000002">
    <property type="protein sequence ID" value="MDO6356698.1"/>
    <property type="molecule type" value="Genomic_DNA"/>
</dbReference>
<evidence type="ECO:0000313" key="20">
    <source>
        <dbReference type="Proteomes" id="UP000475905"/>
    </source>
</evidence>
<protein>
    <submittedName>
        <fullName evidence="2">Uncharacterized protein</fullName>
    </submittedName>
</protein>
<dbReference type="EMBL" id="QRKD01000001">
    <property type="protein sequence ID" value="RHH95116.1"/>
    <property type="molecule type" value="Genomic_DNA"/>
</dbReference>
<dbReference type="Proteomes" id="UP000427825">
    <property type="component" value="Unassembled WGS sequence"/>
</dbReference>
<evidence type="ECO:0000313" key="13">
    <source>
        <dbReference type="Proteomes" id="UP000095657"/>
    </source>
</evidence>
<dbReference type="Proteomes" id="UP000491168">
    <property type="component" value="Unassembled WGS sequence"/>
</dbReference>
<dbReference type="STRING" id="47678.ERS852494_03069"/>
<evidence type="ECO:0000313" key="11">
    <source>
        <dbReference type="EMBL" id="RHH95116.1"/>
    </source>
</evidence>
<dbReference type="Proteomes" id="UP000284689">
    <property type="component" value="Unassembled WGS sequence"/>
</dbReference>
<evidence type="ECO:0000313" key="2">
    <source>
        <dbReference type="EMBL" id="CUP78237.1"/>
    </source>
</evidence>
<evidence type="ECO:0000313" key="3">
    <source>
        <dbReference type="EMBL" id="KAA5462587.1"/>
    </source>
</evidence>
<evidence type="ECO:0000313" key="7">
    <source>
        <dbReference type="EMBL" id="MDO6356698.1"/>
    </source>
</evidence>
<evidence type="ECO:0000313" key="14">
    <source>
        <dbReference type="Proteomes" id="UP000283512"/>
    </source>
</evidence>
<dbReference type="EMBL" id="QSJD01000041">
    <property type="protein sequence ID" value="RHD43715.1"/>
    <property type="molecule type" value="Genomic_DNA"/>
</dbReference>
<dbReference type="EMBL" id="CP103166">
    <property type="protein sequence ID" value="UVQ98367.1"/>
    <property type="molecule type" value="Genomic_DNA"/>
</dbReference>
<evidence type="ECO:0000313" key="4">
    <source>
        <dbReference type="EMBL" id="KAA5475896.1"/>
    </source>
</evidence>
<sequence>MGGEGHMLDMIRRLSEGREASRLRRERNNEKLKHLNRSNEHYPLPNTTSEEMERIIRDSEKKKERDNSYFVWGTLIIMGVLIASAVILWAIFIK</sequence>
<feature type="transmembrane region" description="Helical" evidence="1">
    <location>
        <begin position="69"/>
        <end position="92"/>
    </location>
</feature>
<dbReference type="EMBL" id="QSCS01000039">
    <property type="protein sequence ID" value="RGY22402.1"/>
    <property type="molecule type" value="Genomic_DNA"/>
</dbReference>
<evidence type="ECO:0000313" key="10">
    <source>
        <dbReference type="EMBL" id="RHD43715.1"/>
    </source>
</evidence>
<accession>A0A174R2R9</accession>
<dbReference type="KEGG" id="bcac:CGC64_08220"/>
<organism evidence="2 13">
    <name type="scientific">Bacteroides caccae</name>
    <dbReference type="NCBI Taxonomy" id="47678"/>
    <lineage>
        <taxon>Bacteria</taxon>
        <taxon>Pseudomonadati</taxon>
        <taxon>Bacteroidota</taxon>
        <taxon>Bacteroidia</taxon>
        <taxon>Bacteroidales</taxon>
        <taxon>Bacteroidaceae</taxon>
        <taxon>Bacteroides</taxon>
    </lineage>
</organism>
<dbReference type="Proteomes" id="UP000095657">
    <property type="component" value="Unassembled WGS sequence"/>
</dbReference>
<dbReference type="EMBL" id="CZAI01000007">
    <property type="protein sequence ID" value="CUP78237.1"/>
    <property type="molecule type" value="Genomic_DNA"/>
</dbReference>
<proteinExistence type="predicted"/>
<evidence type="ECO:0000313" key="19">
    <source>
        <dbReference type="Proteomes" id="UP000427825"/>
    </source>
</evidence>